<dbReference type="AlphaFoldDB" id="A0A1G7MU62"/>
<name>A0A1G7MU62_9FIRM</name>
<dbReference type="STRING" id="1123285.SAMN05660235_02304"/>
<accession>A0A1G7MU62</accession>
<dbReference type="OrthoDB" id="1685253at2"/>
<organism evidence="1 2">
    <name type="scientific">Sporolituus thermophilus DSM 23256</name>
    <dbReference type="NCBI Taxonomy" id="1123285"/>
    <lineage>
        <taxon>Bacteria</taxon>
        <taxon>Bacillati</taxon>
        <taxon>Bacillota</taxon>
        <taxon>Negativicutes</taxon>
        <taxon>Selenomonadales</taxon>
        <taxon>Sporomusaceae</taxon>
        <taxon>Sporolituus</taxon>
    </lineage>
</organism>
<evidence type="ECO:0000313" key="1">
    <source>
        <dbReference type="EMBL" id="SDF65191.1"/>
    </source>
</evidence>
<gene>
    <name evidence="1" type="ORF">SAMN05660235_02304</name>
</gene>
<reference evidence="2" key="1">
    <citation type="submission" date="2016-10" db="EMBL/GenBank/DDBJ databases">
        <authorList>
            <person name="Varghese N."/>
            <person name="Submissions S."/>
        </authorList>
    </citation>
    <scope>NUCLEOTIDE SEQUENCE [LARGE SCALE GENOMIC DNA]</scope>
    <source>
        <strain evidence="2">DSM 23256</strain>
    </source>
</reference>
<sequence length="226" mass="25536">MVWAWVKIDDDLPDKKQVKPDEQEPKDLAKLIIPKDVIRAAWRGELTKACLIEVNLAWRHILGEAVWIVPDEAARARVWARDKDHLIFTPAELFRAVQTVAEQGEAAKGVFDAKRMFGGELLYDGTQEATDTGAGLSPADSHLWQWLISEAAKIDVDFAARLKYIRGTGAKLEPDARLGYKIVPIIDASGQNGWPSWEMYEAERWCLNPYREQLVGLLKRLAQGIF</sequence>
<dbReference type="EMBL" id="FNBU01000019">
    <property type="protein sequence ID" value="SDF65191.1"/>
    <property type="molecule type" value="Genomic_DNA"/>
</dbReference>
<evidence type="ECO:0000313" key="2">
    <source>
        <dbReference type="Proteomes" id="UP000243333"/>
    </source>
</evidence>
<dbReference type="RefSeq" id="WP_093691009.1">
    <property type="nucleotide sequence ID" value="NZ_FNBU01000019.1"/>
</dbReference>
<keyword evidence="2" id="KW-1185">Reference proteome</keyword>
<dbReference type="Proteomes" id="UP000243333">
    <property type="component" value="Unassembled WGS sequence"/>
</dbReference>
<protein>
    <submittedName>
        <fullName evidence="1">Uncharacterized protein</fullName>
    </submittedName>
</protein>
<proteinExistence type="predicted"/>